<feature type="domain" description="Glycosyl hydrolase family 13 catalytic" evidence="5">
    <location>
        <begin position="24"/>
        <end position="444"/>
    </location>
</feature>
<evidence type="ECO:0000256" key="2">
    <source>
        <dbReference type="ARBA" id="ARBA00022801"/>
    </source>
</evidence>
<dbReference type="Pfam" id="PF00128">
    <property type="entry name" value="Alpha-amylase"/>
    <property type="match status" value="1"/>
</dbReference>
<proteinExistence type="inferred from homology"/>
<reference evidence="7" key="1">
    <citation type="submission" date="2012-06" db="EMBL/GenBank/DDBJ databases">
        <title>The genome sequence of Coniosporium apollinis CBS 100218.</title>
        <authorList>
            <consortium name="The Broad Institute Genome Sequencing Platform"/>
            <person name="Cuomo C."/>
            <person name="Gorbushina A."/>
            <person name="Noack S."/>
            <person name="Walker B."/>
            <person name="Young S.K."/>
            <person name="Zeng Q."/>
            <person name="Gargeya S."/>
            <person name="Fitzgerald M."/>
            <person name="Haas B."/>
            <person name="Abouelleil A."/>
            <person name="Alvarado L."/>
            <person name="Arachchi H.M."/>
            <person name="Berlin A.M."/>
            <person name="Chapman S.B."/>
            <person name="Goldberg J."/>
            <person name="Griggs A."/>
            <person name="Gujja S."/>
            <person name="Hansen M."/>
            <person name="Howarth C."/>
            <person name="Imamovic A."/>
            <person name="Larimer J."/>
            <person name="McCowan C."/>
            <person name="Montmayeur A."/>
            <person name="Murphy C."/>
            <person name="Neiman D."/>
            <person name="Pearson M."/>
            <person name="Priest M."/>
            <person name="Roberts A."/>
            <person name="Saif S."/>
            <person name="Shea T."/>
            <person name="Sisk P."/>
            <person name="Sykes S."/>
            <person name="Wortman J."/>
            <person name="Nusbaum C."/>
            <person name="Birren B."/>
        </authorList>
    </citation>
    <scope>NUCLEOTIDE SEQUENCE [LARGE SCALE GENOMIC DNA]</scope>
    <source>
        <strain evidence="7">CBS 100218</strain>
    </source>
</reference>
<dbReference type="FunFam" id="3.90.400.10:FF:000004">
    <property type="entry name" value="Oligo-1,6-glucosidase"/>
    <property type="match status" value="1"/>
</dbReference>
<dbReference type="Gene3D" id="3.20.20.80">
    <property type="entry name" value="Glycosidases"/>
    <property type="match status" value="1"/>
</dbReference>
<dbReference type="GO" id="GO:0004574">
    <property type="term" value="F:oligo-1,6-glucosidase activity"/>
    <property type="evidence" value="ECO:0007669"/>
    <property type="project" value="TreeGrafter"/>
</dbReference>
<evidence type="ECO:0000256" key="3">
    <source>
        <dbReference type="ARBA" id="ARBA00023295"/>
    </source>
</evidence>
<dbReference type="Proteomes" id="UP000016924">
    <property type="component" value="Unassembled WGS sequence"/>
</dbReference>
<sequence length="597" mass="69622">MALSIFKSPTEYDRAWWREVIIYQIYVHSFKDSNGDGIGDLKGAIEKVPYLKSLGIDCAWLTPVYESPLKDMGYDISDYERINPLYGTLDDWQILLEELHKRDMRLIMDLVVNHTSDQHAWFKESRSSRDNPKHDWYHWMDPKYDDQGNRKPPNNWGSVFGGPAWTWDEGRQQYYLRLFAAEQPDLNWTNPQVRDAIYKMMRFWLDLGIDGFRMDVINMISKVHGLPDAPITVPGPVQNGGSMFMNEPKVHTHLKEMHKEVLAGRNVLTVGEMPGGVDPYEASKYVALERKELHMIFQFAHMTLDGTNGDKWVIREWTLPELKDSIRVWQQHMIGNHGWNSIFLENHDQPRAINHFGNADPKYRGKCAKMIALFQLSLRGSIYIYQGQEIGAAAPTDWNIEDYQDVETLNWYNAKVEEKKAKGEEPDYEKLMSLVRRVSRDNARAPMQWSRGANAGFCNQDAKPWLRVNNEYKEGWNVEDEMKDPDSVWTFYKKLIFFRKTHPPFFYGGFTLIDEEDPKVFAYVRTQHEFGYLIVLNWTKEENEWEVPEDIPVPGGILAISNYDMDPLTQLTQRLKLQPYEGRVYALRPGFGSVGHV</sequence>
<dbReference type="SUPFAM" id="SSF51445">
    <property type="entry name" value="(Trans)glycosidases"/>
    <property type="match status" value="1"/>
</dbReference>
<keyword evidence="7" id="KW-1185">Reference proteome</keyword>
<gene>
    <name evidence="6" type="ORF">W97_02409</name>
</gene>
<keyword evidence="3" id="KW-0326">Glycosidase</keyword>
<evidence type="ECO:0000256" key="1">
    <source>
        <dbReference type="ARBA" id="ARBA00008061"/>
    </source>
</evidence>
<dbReference type="FunFam" id="2.60.40.1180:FF:000007">
    <property type="entry name" value="Sucrose isomerase"/>
    <property type="match status" value="1"/>
</dbReference>
<dbReference type="GO" id="GO:0004575">
    <property type="term" value="F:sucrose alpha-glucosidase activity"/>
    <property type="evidence" value="ECO:0007669"/>
    <property type="project" value="TreeGrafter"/>
</dbReference>
<dbReference type="OMA" id="QWYYHKF"/>
<name>R7YMQ6_CONA1</name>
<dbReference type="InterPro" id="IPR013780">
    <property type="entry name" value="Glyco_hydro_b"/>
</dbReference>
<dbReference type="EMBL" id="JH767562">
    <property type="protein sequence ID" value="EON63182.1"/>
    <property type="molecule type" value="Genomic_DNA"/>
</dbReference>
<dbReference type="GO" id="GO:0004556">
    <property type="term" value="F:alpha-amylase activity"/>
    <property type="evidence" value="ECO:0007669"/>
    <property type="project" value="TreeGrafter"/>
</dbReference>
<evidence type="ECO:0000313" key="7">
    <source>
        <dbReference type="Proteomes" id="UP000016924"/>
    </source>
</evidence>
<dbReference type="HOGENOM" id="CLU_006462_2_3_1"/>
<dbReference type="STRING" id="1168221.R7YMQ6"/>
<dbReference type="RefSeq" id="XP_007778499.1">
    <property type="nucleotide sequence ID" value="XM_007780309.1"/>
</dbReference>
<dbReference type="GO" id="GO:0005987">
    <property type="term" value="P:sucrose catabolic process"/>
    <property type="evidence" value="ECO:0007669"/>
    <property type="project" value="TreeGrafter"/>
</dbReference>
<dbReference type="InterPro" id="IPR045857">
    <property type="entry name" value="O16G_dom_2"/>
</dbReference>
<keyword evidence="2" id="KW-0378">Hydrolase</keyword>
<dbReference type="PANTHER" id="PTHR10357:SF232">
    <property type="entry name" value="GLYCOSYL HYDROLASE FAMILY 13 CATALYTIC DOMAIN-CONTAINING PROTEIN"/>
    <property type="match status" value="1"/>
</dbReference>
<dbReference type="SMART" id="SM00642">
    <property type="entry name" value="Aamy"/>
    <property type="match status" value="1"/>
</dbReference>
<keyword evidence="4" id="KW-0462">Maltose metabolism</keyword>
<evidence type="ECO:0000313" key="6">
    <source>
        <dbReference type="EMBL" id="EON63182.1"/>
    </source>
</evidence>
<dbReference type="CDD" id="cd11333">
    <property type="entry name" value="AmyAc_SI_OligoGlu_DGase"/>
    <property type="match status" value="1"/>
</dbReference>
<dbReference type="AlphaFoldDB" id="R7YMQ6"/>
<dbReference type="eggNOG" id="KOG0471">
    <property type="taxonomic scope" value="Eukaryota"/>
</dbReference>
<accession>R7YMQ6</accession>
<dbReference type="FunFam" id="3.20.20.80:FF:000087">
    <property type="entry name" value="Oligo-1,6-glucosidase IMA1"/>
    <property type="match status" value="1"/>
</dbReference>
<dbReference type="OrthoDB" id="1740265at2759"/>
<evidence type="ECO:0000256" key="4">
    <source>
        <dbReference type="ARBA" id="ARBA00026248"/>
    </source>
</evidence>
<evidence type="ECO:0000259" key="5">
    <source>
        <dbReference type="SMART" id="SM00642"/>
    </source>
</evidence>
<dbReference type="Gene3D" id="3.90.400.10">
    <property type="entry name" value="Oligo-1,6-glucosidase, Domain 2"/>
    <property type="match status" value="1"/>
</dbReference>
<dbReference type="InterPro" id="IPR006047">
    <property type="entry name" value="GH13_cat_dom"/>
</dbReference>
<comment type="similarity">
    <text evidence="1">Belongs to the glycosyl hydrolase 13 family.</text>
</comment>
<dbReference type="InterPro" id="IPR017853">
    <property type="entry name" value="GH"/>
</dbReference>
<protein>
    <recommendedName>
        <fullName evidence="5">Glycosyl hydrolase family 13 catalytic domain-containing protein</fullName>
    </recommendedName>
</protein>
<dbReference type="GO" id="GO:0000025">
    <property type="term" value="P:maltose catabolic process"/>
    <property type="evidence" value="ECO:0007669"/>
    <property type="project" value="TreeGrafter"/>
</dbReference>
<dbReference type="GeneID" id="19899720"/>
<dbReference type="SUPFAM" id="SSF51011">
    <property type="entry name" value="Glycosyl hydrolase domain"/>
    <property type="match status" value="1"/>
</dbReference>
<dbReference type="PANTHER" id="PTHR10357">
    <property type="entry name" value="ALPHA-AMYLASE FAMILY MEMBER"/>
    <property type="match status" value="1"/>
</dbReference>
<organism evidence="6 7">
    <name type="scientific">Coniosporium apollinis (strain CBS 100218)</name>
    <name type="common">Rock-inhabiting black yeast</name>
    <dbReference type="NCBI Taxonomy" id="1168221"/>
    <lineage>
        <taxon>Eukaryota</taxon>
        <taxon>Fungi</taxon>
        <taxon>Dikarya</taxon>
        <taxon>Ascomycota</taxon>
        <taxon>Pezizomycotina</taxon>
        <taxon>Dothideomycetes</taxon>
        <taxon>Dothideomycetes incertae sedis</taxon>
        <taxon>Coniosporium</taxon>
    </lineage>
</organism>
<dbReference type="Gene3D" id="2.60.40.1180">
    <property type="entry name" value="Golgi alpha-mannosidase II"/>
    <property type="match status" value="1"/>
</dbReference>
<dbReference type="GO" id="GO:0033934">
    <property type="term" value="F:glucan 1,4-alpha-maltotriohydrolase activity"/>
    <property type="evidence" value="ECO:0007669"/>
    <property type="project" value="TreeGrafter"/>
</dbReference>